<dbReference type="Pfam" id="PF18744">
    <property type="entry name" value="SNAD1"/>
    <property type="match status" value="1"/>
</dbReference>
<feature type="region of interest" description="Disordered" evidence="1">
    <location>
        <begin position="217"/>
        <end position="338"/>
    </location>
</feature>
<comment type="caution">
    <text evidence="3">The sequence shown here is derived from an EMBL/GenBank/DDBJ whole genome shotgun (WGS) entry which is preliminary data.</text>
</comment>
<evidence type="ECO:0000256" key="1">
    <source>
        <dbReference type="SAM" id="MobiDB-lite"/>
    </source>
</evidence>
<dbReference type="InterPro" id="IPR040958">
    <property type="entry name" value="SNAD1"/>
</dbReference>
<organism evidence="3 4">
    <name type="scientific">Scomber scombrus</name>
    <name type="common">Atlantic mackerel</name>
    <name type="synonym">Scomber vernalis</name>
    <dbReference type="NCBI Taxonomy" id="13677"/>
    <lineage>
        <taxon>Eukaryota</taxon>
        <taxon>Metazoa</taxon>
        <taxon>Chordata</taxon>
        <taxon>Craniata</taxon>
        <taxon>Vertebrata</taxon>
        <taxon>Euteleostomi</taxon>
        <taxon>Actinopterygii</taxon>
        <taxon>Neopterygii</taxon>
        <taxon>Teleostei</taxon>
        <taxon>Neoteleostei</taxon>
        <taxon>Acanthomorphata</taxon>
        <taxon>Pelagiaria</taxon>
        <taxon>Scombriformes</taxon>
        <taxon>Scombridae</taxon>
        <taxon>Scomber</taxon>
    </lineage>
</organism>
<keyword evidence="2" id="KW-0732">Signal</keyword>
<accession>A0AAV1PYR2</accession>
<feature type="compositionally biased region" description="Basic and acidic residues" evidence="1">
    <location>
        <begin position="248"/>
        <end position="258"/>
    </location>
</feature>
<dbReference type="Proteomes" id="UP001314229">
    <property type="component" value="Unassembled WGS sequence"/>
</dbReference>
<dbReference type="AlphaFoldDB" id="A0AAV1PYR2"/>
<dbReference type="EMBL" id="CAWUFR010000344">
    <property type="protein sequence ID" value="CAK6976325.1"/>
    <property type="molecule type" value="Genomic_DNA"/>
</dbReference>
<evidence type="ECO:0000313" key="4">
    <source>
        <dbReference type="Proteomes" id="UP001314229"/>
    </source>
</evidence>
<evidence type="ECO:0000256" key="2">
    <source>
        <dbReference type="SAM" id="SignalP"/>
    </source>
</evidence>
<keyword evidence="4" id="KW-1185">Reference proteome</keyword>
<reference evidence="3 4" key="1">
    <citation type="submission" date="2024-01" db="EMBL/GenBank/DDBJ databases">
        <authorList>
            <person name="Alioto T."/>
            <person name="Alioto T."/>
            <person name="Gomez Garrido J."/>
        </authorList>
    </citation>
    <scope>NUCLEOTIDE SEQUENCE [LARGE SCALE GENOMIC DNA]</scope>
</reference>
<protein>
    <submittedName>
        <fullName evidence="3">Uncharacterized protein</fullName>
    </submittedName>
</protein>
<feature type="compositionally biased region" description="Basic residues" evidence="1">
    <location>
        <begin position="259"/>
        <end position="338"/>
    </location>
</feature>
<feature type="signal peptide" evidence="2">
    <location>
        <begin position="1"/>
        <end position="22"/>
    </location>
</feature>
<gene>
    <name evidence="3" type="ORF">FSCOSCO3_A020309</name>
</gene>
<evidence type="ECO:0000313" key="3">
    <source>
        <dbReference type="EMBL" id="CAK6976325.1"/>
    </source>
</evidence>
<feature type="compositionally biased region" description="Polar residues" evidence="1">
    <location>
        <begin position="217"/>
        <end position="227"/>
    </location>
</feature>
<proteinExistence type="predicted"/>
<name>A0AAV1PYR2_SCOSC</name>
<feature type="chain" id="PRO_5043819154" evidence="2">
    <location>
        <begin position="23"/>
        <end position="338"/>
    </location>
</feature>
<sequence>MAGLHWVAVVLAFFLSTGTSLADVDQSWLKSIVEGIKNEYALGDTFSLAVNVPQNQDPTDLQEVFQDDPADKLKQTVSLGQVYQGTRVVATSGALLDVLENIQPLIANSQDNFLVIYSEESPCGPTCTSNNEDTITERINDVIENWSGYAFVFSKVADVPATDTSQQAESFKELGISKLGLDHIFRCYQPGNDPFQCTSCSSDGDVTPSCVANEAMSNQEQGKQTGEVSEPRECDGSNCKRRGGSKYGEVKKGREQKKGGKVRKGGKGKKGGKVRKGRKGKKGGKVRKGGKGKKVGKVRKGGKFKKGGKVRKRGKGKKGGKGRKRRKYKKGGKGRKRG</sequence>